<evidence type="ECO:0000313" key="14">
    <source>
        <dbReference type="Proteomes" id="UP001143486"/>
    </source>
</evidence>
<evidence type="ECO:0000256" key="5">
    <source>
        <dbReference type="ARBA" id="ARBA00022741"/>
    </source>
</evidence>
<comment type="subunit">
    <text evidence="8">Associates with the 50S ribosomal subunit.</text>
</comment>
<keyword evidence="4 10" id="KW-0677">Repeat</keyword>
<evidence type="ECO:0000256" key="8">
    <source>
        <dbReference type="HAMAP-Rule" id="MF_00195"/>
    </source>
</evidence>
<dbReference type="PRINTS" id="PR00326">
    <property type="entry name" value="GTP1OBG"/>
</dbReference>
<feature type="binding site" evidence="8">
    <location>
        <begin position="238"/>
        <end position="242"/>
    </location>
    <ligand>
        <name>GTP</name>
        <dbReference type="ChEBI" id="CHEBI:37565"/>
        <label>2</label>
    </ligand>
</feature>
<keyword evidence="14" id="KW-1185">Reference proteome</keyword>
<sequence length="499" mass="54507">MTAYLPRIAVVGRPNVGKSTLFNRLAGKPLAIVDDRPGVTRDRREARGRLGDMELLLIDTAGYDDGEKAGLDAEMRTQTEIALEDADLCLFLIDARTGVTPLDKSFADVIRRSGKPVVLVANKCEGRFGESGLMDSYGLGLGEPVPLSAAHGGGIGDLYDAVETGLGDMARDAKRYRDDSEDPPLRIAVIGRPNAGKSTLINALIGEERLITGPEAGITRDAISIDWMWDGRRVRLHDTAGLRKRGKVNDRLERMSAADTLRAVKFAEVVLLIVDAGHPLEKQDLHLADMAYKEGRAVAIAVSKMDLVHQRDAFIKDIQTEFERLLPQMTGAPILPISALKKKGLETIMPALSRLHADWDAKVKTRDLNDWLHEMIERHPPPSVNGRRVKPRYITQTKGRPPTFVMMCSRASELPESYKRYLVNGLREAFDLPGVPIRLIVKAGKNPYADGERGGSAPVRAGAPARASMPRIRQKPKGAPGSVKKAGKPGKAAGPRKRS</sequence>
<comment type="function">
    <text evidence="8 10">GTPase that plays an essential role in the late steps of ribosome biogenesis.</text>
</comment>
<dbReference type="SUPFAM" id="SSF52540">
    <property type="entry name" value="P-loop containing nucleoside triphosphate hydrolases"/>
    <property type="match status" value="2"/>
</dbReference>
<dbReference type="Pfam" id="PF14714">
    <property type="entry name" value="KH_dom-like"/>
    <property type="match status" value="1"/>
</dbReference>
<dbReference type="PANTHER" id="PTHR43834:SF6">
    <property type="entry name" value="GTPASE DER"/>
    <property type="match status" value="1"/>
</dbReference>
<evidence type="ECO:0000259" key="12">
    <source>
        <dbReference type="PROSITE" id="PS51712"/>
    </source>
</evidence>
<feature type="domain" description="EngA-type G" evidence="12">
    <location>
        <begin position="6"/>
        <end position="170"/>
    </location>
</feature>
<accession>A0A9W6IN76</accession>
<evidence type="ECO:0000256" key="2">
    <source>
        <dbReference type="ARBA" id="ARBA00020953"/>
    </source>
</evidence>
<dbReference type="GO" id="GO:0005525">
    <property type="term" value="F:GTP binding"/>
    <property type="evidence" value="ECO:0007669"/>
    <property type="project" value="UniProtKB-UniRule"/>
</dbReference>
<evidence type="ECO:0000256" key="4">
    <source>
        <dbReference type="ARBA" id="ARBA00022737"/>
    </source>
</evidence>
<dbReference type="GO" id="GO:0042254">
    <property type="term" value="P:ribosome biogenesis"/>
    <property type="evidence" value="ECO:0007669"/>
    <property type="project" value="UniProtKB-KW"/>
</dbReference>
<dbReference type="Gene3D" id="3.30.300.20">
    <property type="match status" value="1"/>
</dbReference>
<dbReference type="InterPro" id="IPR006073">
    <property type="entry name" value="GTP-bd"/>
</dbReference>
<dbReference type="Gene3D" id="3.40.50.300">
    <property type="entry name" value="P-loop containing nucleotide triphosphate hydrolases"/>
    <property type="match status" value="2"/>
</dbReference>
<evidence type="ECO:0000256" key="1">
    <source>
        <dbReference type="ARBA" id="ARBA00008279"/>
    </source>
</evidence>
<dbReference type="NCBIfam" id="TIGR00231">
    <property type="entry name" value="small_GTP"/>
    <property type="match status" value="2"/>
</dbReference>
<dbReference type="AlphaFoldDB" id="A0A9W6IN76"/>
<dbReference type="InterPro" id="IPR031166">
    <property type="entry name" value="G_ENGA"/>
</dbReference>
<gene>
    <name evidence="8 13" type="primary">der</name>
    <name evidence="13" type="ORF">GCM10017621_28790</name>
</gene>
<feature type="binding site" evidence="8">
    <location>
        <begin position="12"/>
        <end position="19"/>
    </location>
    <ligand>
        <name>GTP</name>
        <dbReference type="ChEBI" id="CHEBI:37565"/>
        <label>1</label>
    </ligand>
</feature>
<dbReference type="Proteomes" id="UP001143486">
    <property type="component" value="Unassembled WGS sequence"/>
</dbReference>
<feature type="binding site" evidence="8">
    <location>
        <begin position="59"/>
        <end position="63"/>
    </location>
    <ligand>
        <name>GTP</name>
        <dbReference type="ChEBI" id="CHEBI:37565"/>
        <label>1</label>
    </ligand>
</feature>
<protein>
    <recommendedName>
        <fullName evidence="2 8">GTPase Der</fullName>
    </recommendedName>
    <alternativeName>
        <fullName evidence="7 8">GTP-binding protein EngA</fullName>
    </alternativeName>
</protein>
<dbReference type="InterPro" id="IPR027417">
    <property type="entry name" value="P-loop_NTPase"/>
</dbReference>
<proteinExistence type="inferred from homology"/>
<dbReference type="InterPro" id="IPR016484">
    <property type="entry name" value="GTPase_Der"/>
</dbReference>
<dbReference type="PANTHER" id="PTHR43834">
    <property type="entry name" value="GTPASE DER"/>
    <property type="match status" value="1"/>
</dbReference>
<name>A0A9W6IN76_9PROT</name>
<feature type="region of interest" description="Disordered" evidence="11">
    <location>
        <begin position="446"/>
        <end position="499"/>
    </location>
</feature>
<evidence type="ECO:0000256" key="11">
    <source>
        <dbReference type="SAM" id="MobiDB-lite"/>
    </source>
</evidence>
<dbReference type="InterPro" id="IPR032859">
    <property type="entry name" value="KH_dom-like"/>
</dbReference>
<feature type="binding site" evidence="8">
    <location>
        <begin position="122"/>
        <end position="125"/>
    </location>
    <ligand>
        <name>GTP</name>
        <dbReference type="ChEBI" id="CHEBI:37565"/>
        <label>1</label>
    </ligand>
</feature>
<dbReference type="InterPro" id="IPR015946">
    <property type="entry name" value="KH_dom-like_a/b"/>
</dbReference>
<keyword evidence="3 8" id="KW-0690">Ribosome biogenesis</keyword>
<comment type="similarity">
    <text evidence="1 8 9 10">Belongs to the TRAFAC class TrmE-Era-EngA-EngB-Septin-like GTPase superfamily. EngA (Der) GTPase family.</text>
</comment>
<evidence type="ECO:0000256" key="7">
    <source>
        <dbReference type="ARBA" id="ARBA00032345"/>
    </source>
</evidence>
<dbReference type="FunFam" id="3.30.300.20:FF:000004">
    <property type="entry name" value="GTPase Der"/>
    <property type="match status" value="1"/>
</dbReference>
<organism evidence="13 14">
    <name type="scientific">Maricaulis virginensis</name>
    <dbReference type="NCBI Taxonomy" id="144022"/>
    <lineage>
        <taxon>Bacteria</taxon>
        <taxon>Pseudomonadati</taxon>
        <taxon>Pseudomonadota</taxon>
        <taxon>Alphaproteobacteria</taxon>
        <taxon>Maricaulales</taxon>
        <taxon>Maricaulaceae</taxon>
        <taxon>Maricaulis</taxon>
    </lineage>
</organism>
<evidence type="ECO:0000256" key="3">
    <source>
        <dbReference type="ARBA" id="ARBA00022517"/>
    </source>
</evidence>
<dbReference type="PROSITE" id="PS51712">
    <property type="entry name" value="G_ENGA"/>
    <property type="match status" value="2"/>
</dbReference>
<dbReference type="InterPro" id="IPR005225">
    <property type="entry name" value="Small_GTP-bd"/>
</dbReference>
<keyword evidence="5 8" id="KW-0547">Nucleotide-binding</keyword>
<feature type="binding site" evidence="8">
    <location>
        <begin position="191"/>
        <end position="198"/>
    </location>
    <ligand>
        <name>GTP</name>
        <dbReference type="ChEBI" id="CHEBI:37565"/>
        <label>2</label>
    </ligand>
</feature>
<dbReference type="NCBIfam" id="TIGR03594">
    <property type="entry name" value="GTPase_EngA"/>
    <property type="match status" value="1"/>
</dbReference>
<reference evidence="13" key="2">
    <citation type="submission" date="2023-01" db="EMBL/GenBank/DDBJ databases">
        <authorList>
            <person name="Sun Q."/>
            <person name="Evtushenko L."/>
        </authorList>
    </citation>
    <scope>NUCLEOTIDE SEQUENCE</scope>
    <source>
        <strain evidence="13">VKM B-1513</strain>
    </source>
</reference>
<dbReference type="RefSeq" id="WP_271187723.1">
    <property type="nucleotide sequence ID" value="NZ_BSFE01000010.1"/>
</dbReference>
<dbReference type="EMBL" id="BSFE01000010">
    <property type="protein sequence ID" value="GLK53371.1"/>
    <property type="molecule type" value="Genomic_DNA"/>
</dbReference>
<feature type="domain" description="EngA-type G" evidence="12">
    <location>
        <begin position="185"/>
        <end position="360"/>
    </location>
</feature>
<dbReference type="CDD" id="cd01894">
    <property type="entry name" value="EngA1"/>
    <property type="match status" value="1"/>
</dbReference>
<evidence type="ECO:0000256" key="10">
    <source>
        <dbReference type="RuleBase" id="RU004481"/>
    </source>
</evidence>
<evidence type="ECO:0000256" key="6">
    <source>
        <dbReference type="ARBA" id="ARBA00023134"/>
    </source>
</evidence>
<evidence type="ECO:0000256" key="9">
    <source>
        <dbReference type="PROSITE-ProRule" id="PRU01049"/>
    </source>
</evidence>
<dbReference type="HAMAP" id="MF_00195">
    <property type="entry name" value="GTPase_Der"/>
    <property type="match status" value="1"/>
</dbReference>
<feature type="compositionally biased region" description="Low complexity" evidence="11">
    <location>
        <begin position="477"/>
        <end position="493"/>
    </location>
</feature>
<dbReference type="PIRSF" id="PIRSF006485">
    <property type="entry name" value="GTP-binding_EngA"/>
    <property type="match status" value="1"/>
</dbReference>
<dbReference type="Pfam" id="PF01926">
    <property type="entry name" value="MMR_HSR1"/>
    <property type="match status" value="2"/>
</dbReference>
<reference evidence="13" key="1">
    <citation type="journal article" date="2014" name="Int. J. Syst. Evol. Microbiol.">
        <title>Complete genome sequence of Corynebacterium casei LMG S-19264T (=DSM 44701T), isolated from a smear-ripened cheese.</title>
        <authorList>
            <consortium name="US DOE Joint Genome Institute (JGI-PGF)"/>
            <person name="Walter F."/>
            <person name="Albersmeier A."/>
            <person name="Kalinowski J."/>
            <person name="Ruckert C."/>
        </authorList>
    </citation>
    <scope>NUCLEOTIDE SEQUENCE</scope>
    <source>
        <strain evidence="13">VKM B-1513</strain>
    </source>
</reference>
<dbReference type="CDD" id="cd01895">
    <property type="entry name" value="EngA2"/>
    <property type="match status" value="1"/>
</dbReference>
<keyword evidence="6 8" id="KW-0342">GTP-binding</keyword>
<evidence type="ECO:0000313" key="13">
    <source>
        <dbReference type="EMBL" id="GLK53371.1"/>
    </source>
</evidence>
<comment type="caution">
    <text evidence="13">The sequence shown here is derived from an EMBL/GenBank/DDBJ whole genome shotgun (WGS) entry which is preliminary data.</text>
</comment>
<feature type="binding site" evidence="8">
    <location>
        <begin position="303"/>
        <end position="306"/>
    </location>
    <ligand>
        <name>GTP</name>
        <dbReference type="ChEBI" id="CHEBI:37565"/>
        <label>2</label>
    </ligand>
</feature>